<dbReference type="InterPro" id="IPR036097">
    <property type="entry name" value="HisK_dim/P_sf"/>
</dbReference>
<dbReference type="Pfam" id="PF00672">
    <property type="entry name" value="HAMP"/>
    <property type="match status" value="1"/>
</dbReference>
<dbReference type="Gene3D" id="3.30.565.10">
    <property type="entry name" value="Histidine kinase-like ATPase, C-terminal domain"/>
    <property type="match status" value="1"/>
</dbReference>
<dbReference type="CDD" id="cd00075">
    <property type="entry name" value="HATPase"/>
    <property type="match status" value="1"/>
</dbReference>
<evidence type="ECO:0000256" key="8">
    <source>
        <dbReference type="ARBA" id="ARBA00022989"/>
    </source>
</evidence>
<organism evidence="13 14">
    <name type="scientific">Clavibacter californiensis</name>
    <dbReference type="NCBI Taxonomy" id="1401995"/>
    <lineage>
        <taxon>Bacteria</taxon>
        <taxon>Bacillati</taxon>
        <taxon>Actinomycetota</taxon>
        <taxon>Actinomycetes</taxon>
        <taxon>Micrococcales</taxon>
        <taxon>Microbacteriaceae</taxon>
        <taxon>Clavibacter</taxon>
    </lineage>
</organism>
<comment type="caution">
    <text evidence="13">The sequence shown here is derived from an EMBL/GenBank/DDBJ whole genome shotgun (WGS) entry which is preliminary data.</text>
</comment>
<evidence type="ECO:0000313" key="14">
    <source>
        <dbReference type="Proteomes" id="UP000265355"/>
    </source>
</evidence>
<dbReference type="GO" id="GO:0016301">
    <property type="term" value="F:kinase activity"/>
    <property type="evidence" value="ECO:0007669"/>
    <property type="project" value="UniProtKB-KW"/>
</dbReference>
<evidence type="ECO:0000256" key="10">
    <source>
        <dbReference type="SAM" id="Phobius"/>
    </source>
</evidence>
<keyword evidence="7 13" id="KW-0418">Kinase</keyword>
<keyword evidence="4" id="KW-0597">Phosphoprotein</keyword>
<dbReference type="RefSeq" id="WP_119372396.1">
    <property type="nucleotide sequence ID" value="NZ_CP040792.1"/>
</dbReference>
<dbReference type="Gene3D" id="1.10.287.130">
    <property type="match status" value="1"/>
</dbReference>
<evidence type="ECO:0000256" key="9">
    <source>
        <dbReference type="ARBA" id="ARBA00023012"/>
    </source>
</evidence>
<dbReference type="SMART" id="SM00387">
    <property type="entry name" value="HATPase_c"/>
    <property type="match status" value="1"/>
</dbReference>
<dbReference type="Proteomes" id="UP000265355">
    <property type="component" value="Unassembled WGS sequence"/>
</dbReference>
<keyword evidence="5" id="KW-0808">Transferase</keyword>
<dbReference type="EC" id="2.7.13.3" evidence="3"/>
<protein>
    <recommendedName>
        <fullName evidence="3">histidine kinase</fullName>
        <ecNumber evidence="3">2.7.13.3</ecNumber>
    </recommendedName>
</protein>
<evidence type="ECO:0000256" key="4">
    <source>
        <dbReference type="ARBA" id="ARBA00022553"/>
    </source>
</evidence>
<dbReference type="InterPro" id="IPR005467">
    <property type="entry name" value="His_kinase_dom"/>
</dbReference>
<dbReference type="InterPro" id="IPR050428">
    <property type="entry name" value="TCS_sensor_his_kinase"/>
</dbReference>
<feature type="transmembrane region" description="Helical" evidence="10">
    <location>
        <begin position="74"/>
        <end position="97"/>
    </location>
</feature>
<evidence type="ECO:0000256" key="5">
    <source>
        <dbReference type="ARBA" id="ARBA00022679"/>
    </source>
</evidence>
<evidence type="ECO:0000256" key="6">
    <source>
        <dbReference type="ARBA" id="ARBA00022692"/>
    </source>
</evidence>
<feature type="domain" description="HAMP" evidence="12">
    <location>
        <begin position="94"/>
        <end position="147"/>
    </location>
</feature>
<dbReference type="Pfam" id="PF00512">
    <property type="entry name" value="HisKA"/>
    <property type="match status" value="1"/>
</dbReference>
<reference evidence="13 14" key="1">
    <citation type="submission" date="2018-08" db="EMBL/GenBank/DDBJ databases">
        <title>Genome Sequence of Clavibacter michiganensis Subspecies type strains, and the Atypical Peach-Colored Strains Isolated from Tomato.</title>
        <authorList>
            <person name="Osdaghi E."/>
            <person name="Portier P."/>
            <person name="Briand M."/>
            <person name="Jacques M.-A."/>
        </authorList>
    </citation>
    <scope>NUCLEOTIDE SEQUENCE [LARGE SCALE GENOMIC DNA]</scope>
    <source>
        <strain evidence="13 14">CFBP 8216</strain>
    </source>
</reference>
<proteinExistence type="predicted"/>
<dbReference type="InterPro" id="IPR003660">
    <property type="entry name" value="HAMP_dom"/>
</dbReference>
<dbReference type="EMBL" id="QWEE01000019">
    <property type="protein sequence ID" value="RII94055.1"/>
    <property type="molecule type" value="Genomic_DNA"/>
</dbReference>
<dbReference type="PROSITE" id="PS50109">
    <property type="entry name" value="HIS_KIN"/>
    <property type="match status" value="1"/>
</dbReference>
<dbReference type="Pfam" id="PF02518">
    <property type="entry name" value="HATPase_c"/>
    <property type="match status" value="1"/>
</dbReference>
<keyword evidence="9" id="KW-0902">Two-component regulatory system</keyword>
<keyword evidence="14" id="KW-1185">Reference proteome</keyword>
<keyword evidence="6 10" id="KW-0812">Transmembrane</keyword>
<accession>A0ABX9N8E4</accession>
<dbReference type="SMART" id="SM00304">
    <property type="entry name" value="HAMP"/>
    <property type="match status" value="1"/>
</dbReference>
<evidence type="ECO:0000256" key="2">
    <source>
        <dbReference type="ARBA" id="ARBA00004236"/>
    </source>
</evidence>
<keyword evidence="10" id="KW-0472">Membrane</keyword>
<dbReference type="PROSITE" id="PS50885">
    <property type="entry name" value="HAMP"/>
    <property type="match status" value="1"/>
</dbReference>
<dbReference type="SUPFAM" id="SSF158472">
    <property type="entry name" value="HAMP domain-like"/>
    <property type="match status" value="1"/>
</dbReference>
<dbReference type="Gene3D" id="6.10.340.10">
    <property type="match status" value="1"/>
</dbReference>
<sequence length="385" mass="40886">MRWRRLGVRVRITLGSLAIAVAFFGVVAVVVRTQLDHVLDASTLELVRRRASATAIEESRATEEQVVHGISATLLVAMVVLVVGFAATSWVLVGLALRPVGRMRATADRLRRGRSSELLPVSPADDELSGLASTLNALIADLRESAERERQLVADASHELRTPLAALRTRLELSDRVRGDPDALHADIVDARRSVDRLQELTDGLLLLSRIDAGASAGSADADALREELADAVDRARMVARSRDLAIEFHLPPTADRIPGATPARYGIASADLGRILDNLLGNAVRATPDGGAIVATLAEDADGLHVSVVDDGPGMPEGFHQVATQRFTRPDAARSGSGGAGLGLAIVDGLTRAAGGTLRLRDLSPHGLAAEMHLPPTRTREDRP</sequence>
<dbReference type="InterPro" id="IPR003661">
    <property type="entry name" value="HisK_dim/P_dom"/>
</dbReference>
<comment type="subcellular location">
    <subcellularLocation>
        <location evidence="2">Cell membrane</location>
    </subcellularLocation>
</comment>
<evidence type="ECO:0000259" key="11">
    <source>
        <dbReference type="PROSITE" id="PS50109"/>
    </source>
</evidence>
<evidence type="ECO:0000313" key="13">
    <source>
        <dbReference type="EMBL" id="RII94055.1"/>
    </source>
</evidence>
<dbReference type="InterPro" id="IPR036890">
    <property type="entry name" value="HATPase_C_sf"/>
</dbReference>
<feature type="domain" description="Histidine kinase" evidence="11">
    <location>
        <begin position="155"/>
        <end position="379"/>
    </location>
</feature>
<dbReference type="InterPro" id="IPR003594">
    <property type="entry name" value="HATPase_dom"/>
</dbReference>
<dbReference type="CDD" id="cd00082">
    <property type="entry name" value="HisKA"/>
    <property type="match status" value="1"/>
</dbReference>
<feature type="transmembrane region" description="Helical" evidence="10">
    <location>
        <begin position="12"/>
        <end position="31"/>
    </location>
</feature>
<evidence type="ECO:0000256" key="3">
    <source>
        <dbReference type="ARBA" id="ARBA00012438"/>
    </source>
</evidence>
<gene>
    <name evidence="13" type="ORF">DZF98_02680</name>
</gene>
<evidence type="ECO:0000256" key="7">
    <source>
        <dbReference type="ARBA" id="ARBA00022777"/>
    </source>
</evidence>
<dbReference type="PANTHER" id="PTHR45436">
    <property type="entry name" value="SENSOR HISTIDINE KINASE YKOH"/>
    <property type="match status" value="1"/>
</dbReference>
<dbReference type="SMART" id="SM00388">
    <property type="entry name" value="HisKA"/>
    <property type="match status" value="1"/>
</dbReference>
<dbReference type="PANTHER" id="PTHR45436:SF5">
    <property type="entry name" value="SENSOR HISTIDINE KINASE TRCS"/>
    <property type="match status" value="1"/>
</dbReference>
<keyword evidence="8 10" id="KW-1133">Transmembrane helix</keyword>
<evidence type="ECO:0000256" key="1">
    <source>
        <dbReference type="ARBA" id="ARBA00000085"/>
    </source>
</evidence>
<name>A0ABX9N8E4_9MICO</name>
<evidence type="ECO:0000259" key="12">
    <source>
        <dbReference type="PROSITE" id="PS50885"/>
    </source>
</evidence>
<dbReference type="SUPFAM" id="SSF55874">
    <property type="entry name" value="ATPase domain of HSP90 chaperone/DNA topoisomerase II/histidine kinase"/>
    <property type="match status" value="1"/>
</dbReference>
<comment type="catalytic activity">
    <reaction evidence="1">
        <text>ATP + protein L-histidine = ADP + protein N-phospho-L-histidine.</text>
        <dbReference type="EC" id="2.7.13.3"/>
    </reaction>
</comment>
<dbReference type="SUPFAM" id="SSF47384">
    <property type="entry name" value="Homodimeric domain of signal transducing histidine kinase"/>
    <property type="match status" value="1"/>
</dbReference>